<proteinExistence type="predicted"/>
<dbReference type="InterPro" id="IPR036063">
    <property type="entry name" value="Smr_dom_sf"/>
</dbReference>
<dbReference type="SUPFAM" id="SSF160443">
    <property type="entry name" value="SMR domain-like"/>
    <property type="match status" value="1"/>
</dbReference>
<name>A0AA46DXD4_9FUSO</name>
<dbReference type="InterPro" id="IPR002625">
    <property type="entry name" value="Smr_dom"/>
</dbReference>
<gene>
    <name evidence="2" type="ORF">EV215_1969</name>
</gene>
<dbReference type="AlphaFoldDB" id="A0AA46DXD4"/>
<reference evidence="2 3" key="1">
    <citation type="submission" date="2019-03" db="EMBL/GenBank/DDBJ databases">
        <title>Genomic Encyclopedia of Type Strains, Phase IV (KMG-IV): sequencing the most valuable type-strain genomes for metagenomic binning, comparative biology and taxonomic classification.</title>
        <authorList>
            <person name="Goeker M."/>
        </authorList>
    </citation>
    <scope>NUCLEOTIDE SEQUENCE [LARGE SCALE GENOMIC DNA]</scope>
    <source>
        <strain evidence="2 3">DSM 100055</strain>
    </source>
</reference>
<dbReference type="SMART" id="SM00463">
    <property type="entry name" value="SMR"/>
    <property type="match status" value="1"/>
</dbReference>
<dbReference type="PROSITE" id="PS50828">
    <property type="entry name" value="SMR"/>
    <property type="match status" value="1"/>
</dbReference>
<sequence>MKVIDLHGLTVVQAEEIFIREYNNNLNKTIKIIHGYGSSGSGGKIRKNIRKLLEKNKEYFNYKKGEIIDGNRGYTIVYPKKRIPEKIDSLKIEILKYCMVPKTKDKIAGHFRKYKPEKILKAIKYLESNDLLEIIQKGKYKCYVKK</sequence>
<dbReference type="Gene3D" id="3.30.1370.110">
    <property type="match status" value="1"/>
</dbReference>
<evidence type="ECO:0000313" key="3">
    <source>
        <dbReference type="Proteomes" id="UP000294678"/>
    </source>
</evidence>
<accession>A0AA46DXD4</accession>
<feature type="domain" description="Smr" evidence="1">
    <location>
        <begin position="4"/>
        <end position="80"/>
    </location>
</feature>
<organism evidence="2 3">
    <name type="scientific">Hypnocyclicus thermotrophus</name>
    <dbReference type="NCBI Taxonomy" id="1627895"/>
    <lineage>
        <taxon>Bacteria</taxon>
        <taxon>Fusobacteriati</taxon>
        <taxon>Fusobacteriota</taxon>
        <taxon>Fusobacteriia</taxon>
        <taxon>Fusobacteriales</taxon>
        <taxon>Fusobacteriaceae</taxon>
        <taxon>Hypnocyclicus</taxon>
    </lineage>
</organism>
<dbReference type="EMBL" id="SOBG01000010">
    <property type="protein sequence ID" value="TDT67415.1"/>
    <property type="molecule type" value="Genomic_DNA"/>
</dbReference>
<evidence type="ECO:0000313" key="2">
    <source>
        <dbReference type="EMBL" id="TDT67415.1"/>
    </source>
</evidence>
<keyword evidence="3" id="KW-1185">Reference proteome</keyword>
<evidence type="ECO:0000259" key="1">
    <source>
        <dbReference type="PROSITE" id="PS50828"/>
    </source>
</evidence>
<dbReference type="Proteomes" id="UP000294678">
    <property type="component" value="Unassembled WGS sequence"/>
</dbReference>
<comment type="caution">
    <text evidence="2">The sequence shown here is derived from an EMBL/GenBank/DDBJ whole genome shotgun (WGS) entry which is preliminary data.</text>
</comment>
<dbReference type="Pfam" id="PF01713">
    <property type="entry name" value="Smr"/>
    <property type="match status" value="1"/>
</dbReference>
<protein>
    <submittedName>
        <fullName evidence="2">Smr domain-containing protein</fullName>
    </submittedName>
</protein>
<dbReference type="RefSeq" id="WP_134113828.1">
    <property type="nucleotide sequence ID" value="NZ_SOBG01000010.1"/>
</dbReference>